<dbReference type="SMART" id="SM00044">
    <property type="entry name" value="CYCc"/>
    <property type="match status" value="1"/>
</dbReference>
<evidence type="ECO:0000256" key="3">
    <source>
        <dbReference type="ARBA" id="ARBA00022475"/>
    </source>
</evidence>
<protein>
    <submittedName>
        <fullName evidence="10">Adenylate cyclase</fullName>
    </submittedName>
</protein>
<dbReference type="GO" id="GO:0006171">
    <property type="term" value="P:cAMP biosynthetic process"/>
    <property type="evidence" value="ECO:0007669"/>
    <property type="project" value="TreeGrafter"/>
</dbReference>
<dbReference type="AlphaFoldDB" id="A0A0H3BJA2"/>
<evidence type="ECO:0000256" key="5">
    <source>
        <dbReference type="ARBA" id="ARBA00022989"/>
    </source>
</evidence>
<keyword evidence="3" id="KW-1003">Cell membrane</keyword>
<dbReference type="InterPro" id="IPR050697">
    <property type="entry name" value="Adenylyl/Guanylyl_Cyclase_3/4"/>
</dbReference>
<feature type="transmembrane region" description="Helical" evidence="7">
    <location>
        <begin position="281"/>
        <end position="308"/>
    </location>
</feature>
<evidence type="ECO:0000256" key="2">
    <source>
        <dbReference type="ARBA" id="ARBA00005381"/>
    </source>
</evidence>
<evidence type="ECO:0000259" key="9">
    <source>
        <dbReference type="PROSITE" id="PS50885"/>
    </source>
</evidence>
<evidence type="ECO:0000313" key="10">
    <source>
        <dbReference type="EMBL" id="ACD70909.1"/>
    </source>
</evidence>
<comment type="subcellular location">
    <subcellularLocation>
        <location evidence="1">Cell envelope</location>
    </subcellularLocation>
</comment>
<dbReference type="GeneID" id="93876251"/>
<dbReference type="SUPFAM" id="SSF55073">
    <property type="entry name" value="Nucleotide cyclase"/>
    <property type="match status" value="1"/>
</dbReference>
<evidence type="ECO:0000256" key="6">
    <source>
        <dbReference type="ARBA" id="ARBA00023136"/>
    </source>
</evidence>
<dbReference type="KEGG" id="tpp:TPASS_0485"/>
<dbReference type="Gene3D" id="3.30.70.1230">
    <property type="entry name" value="Nucleotide cyclase"/>
    <property type="match status" value="1"/>
</dbReference>
<sequence length="614" mass="67030">MSRKNANQKIVWPLTTKLIGIISTVVVLATIAVTAMASWFFASSLHSNAELNNLAAAENFAAQIKGEFEAIATSAKSFVSLGLRSGARMHSRSALSKDFFSFYPRIGYIGVGGVAELWNGDFFKKNQLRVADARRFLADNAQVISTLQTAPATLNAAPWFKAQIIAIVAPFEVDGATRNVVVIFSADVVQHLLESGASSGTMYAVTWAGNSLYHPEYSLNYSNINLQDSPVVRDLRESTQLTKQISFIGTDNKRYFGAFAKQTFGKFAIVLETPMSVVYQAVYYAIILDGILTGMVLLASILLVWFIAQSITRPILTLVGATHAISSGQFLLDIKPSSKDEIGLLTETFVSMGRGLAERERMKEAFGKFVNRDIAEKAMKGELALGGERKTATIFFSDVRSFTEMSEKLPPEDVVEFLNEYMSCMVDCIEQTGGVVDKFIGDAIMAIWGAPVSLGSARLDALQSMKAVFLMRESLIQLNEKRVACSKPRIGIGCGVNTGSCVAGQIGSSKRMEYTVIGDAVNTASRIEALNKPFGTDFLISENTYELVKDMLIVEKMPPITVKGKREPLNVYAAINLKGHDGPQTLDELRALLSIEKPGLSADPDFEEKKCEVI</sequence>
<dbReference type="Pfam" id="PF00211">
    <property type="entry name" value="Guanylate_cyc"/>
    <property type="match status" value="1"/>
</dbReference>
<organism evidence="10 11">
    <name type="scientific">Treponema pallidum subsp. pallidum (strain SS14)</name>
    <dbReference type="NCBI Taxonomy" id="455434"/>
    <lineage>
        <taxon>Bacteria</taxon>
        <taxon>Pseudomonadati</taxon>
        <taxon>Spirochaetota</taxon>
        <taxon>Spirochaetia</taxon>
        <taxon>Spirochaetales</taxon>
        <taxon>Treponemataceae</taxon>
        <taxon>Treponema</taxon>
    </lineage>
</organism>
<dbReference type="InterPro" id="IPR029787">
    <property type="entry name" value="Nucleotide_cyclase"/>
</dbReference>
<dbReference type="EMBL" id="CP000805">
    <property type="protein sequence ID" value="ACD70909.1"/>
    <property type="molecule type" value="Genomic_DNA"/>
</dbReference>
<dbReference type="Gene3D" id="6.10.340.10">
    <property type="match status" value="1"/>
</dbReference>
<dbReference type="PROSITE" id="PS50125">
    <property type="entry name" value="GUANYLATE_CYCLASE_2"/>
    <property type="match status" value="1"/>
</dbReference>
<dbReference type="SMART" id="SM00304">
    <property type="entry name" value="HAMP"/>
    <property type="match status" value="1"/>
</dbReference>
<dbReference type="InterPro" id="IPR003660">
    <property type="entry name" value="HAMP_dom"/>
</dbReference>
<name>A0A0H3BJA2_TREPS</name>
<evidence type="ECO:0000313" key="11">
    <source>
        <dbReference type="Proteomes" id="UP000001202"/>
    </source>
</evidence>
<feature type="domain" description="HAMP" evidence="9">
    <location>
        <begin position="309"/>
        <end position="361"/>
    </location>
</feature>
<dbReference type="CDD" id="cd07302">
    <property type="entry name" value="CHD"/>
    <property type="match status" value="1"/>
</dbReference>
<dbReference type="GO" id="GO:0004016">
    <property type="term" value="F:adenylate cyclase activity"/>
    <property type="evidence" value="ECO:0007669"/>
    <property type="project" value="UniProtKB-ARBA"/>
</dbReference>
<dbReference type="GO" id="GO:0016020">
    <property type="term" value="C:membrane"/>
    <property type="evidence" value="ECO:0007669"/>
    <property type="project" value="InterPro"/>
</dbReference>
<reference evidence="10 11" key="1">
    <citation type="journal article" date="2008" name="BMC Microbiol.">
        <title>Complete genome sequence of Treponema pallidum ssp. pallidum strain SS14 determined with oligonucleotide arrays.</title>
        <authorList>
            <person name="Matejkova P."/>
            <person name="Strouhal M."/>
            <person name="Smajs D."/>
            <person name="Norris S.J."/>
            <person name="Palzkill T."/>
            <person name="Petrosino J.F."/>
            <person name="Sodergren E."/>
            <person name="Norton J.E."/>
            <person name="Singh J."/>
            <person name="Richmond T.A."/>
            <person name="Molla M.N."/>
            <person name="Albert T.J."/>
            <person name="Weinstock G.M."/>
        </authorList>
    </citation>
    <scope>NUCLEOTIDE SEQUENCE [LARGE SCALE GENOMIC DNA]</scope>
    <source>
        <strain evidence="10 11">SS14</strain>
    </source>
</reference>
<dbReference type="PANTHER" id="PTHR43081:SF1">
    <property type="entry name" value="ADENYLATE CYCLASE, TERMINAL-DIFFERENTIATION SPECIFIC"/>
    <property type="match status" value="1"/>
</dbReference>
<feature type="domain" description="Guanylate cyclase" evidence="8">
    <location>
        <begin position="393"/>
        <end position="528"/>
    </location>
</feature>
<evidence type="ECO:0000256" key="1">
    <source>
        <dbReference type="ARBA" id="ARBA00004196"/>
    </source>
</evidence>
<keyword evidence="4 7" id="KW-0812">Transmembrane</keyword>
<evidence type="ECO:0000256" key="7">
    <source>
        <dbReference type="SAM" id="Phobius"/>
    </source>
</evidence>
<dbReference type="Proteomes" id="UP000001202">
    <property type="component" value="Chromosome"/>
</dbReference>
<proteinExistence type="inferred from homology"/>
<dbReference type="PATRIC" id="fig|455434.6.peg.484"/>
<dbReference type="Pfam" id="PF00672">
    <property type="entry name" value="HAMP"/>
    <property type="match status" value="1"/>
</dbReference>
<dbReference type="GO" id="GO:0035556">
    <property type="term" value="P:intracellular signal transduction"/>
    <property type="evidence" value="ECO:0007669"/>
    <property type="project" value="InterPro"/>
</dbReference>
<dbReference type="RefSeq" id="WP_010881934.1">
    <property type="nucleotide sequence ID" value="NC_010741.1"/>
</dbReference>
<dbReference type="FunFam" id="3.30.70.1230:FF:000016">
    <property type="entry name" value="Adenylate/guanylate cyclase domain-containing protein"/>
    <property type="match status" value="1"/>
</dbReference>
<evidence type="ECO:0000259" key="8">
    <source>
        <dbReference type="PROSITE" id="PS50125"/>
    </source>
</evidence>
<dbReference type="GO" id="GO:0030313">
    <property type="term" value="C:cell envelope"/>
    <property type="evidence" value="ECO:0007669"/>
    <property type="project" value="UniProtKB-SubCell"/>
</dbReference>
<dbReference type="InterPro" id="IPR001054">
    <property type="entry name" value="A/G_cyclase"/>
</dbReference>
<gene>
    <name evidence="10" type="ordered locus">TPASS_0485</name>
</gene>
<dbReference type="PROSITE" id="PS50885">
    <property type="entry name" value="HAMP"/>
    <property type="match status" value="1"/>
</dbReference>
<feature type="transmembrane region" description="Helical" evidence="7">
    <location>
        <begin position="21"/>
        <end position="42"/>
    </location>
</feature>
<dbReference type="CDD" id="cd06225">
    <property type="entry name" value="HAMP"/>
    <property type="match status" value="1"/>
</dbReference>
<comment type="similarity">
    <text evidence="2">Belongs to the adenylyl cyclase class-3 family.</text>
</comment>
<dbReference type="SUPFAM" id="SSF158472">
    <property type="entry name" value="HAMP domain-like"/>
    <property type="match status" value="1"/>
</dbReference>
<accession>A0A0H3BJA2</accession>
<evidence type="ECO:0000256" key="4">
    <source>
        <dbReference type="ARBA" id="ARBA00022692"/>
    </source>
</evidence>
<dbReference type="PANTHER" id="PTHR43081">
    <property type="entry name" value="ADENYLATE CYCLASE, TERMINAL-DIFFERENTIATION SPECIFIC-RELATED"/>
    <property type="match status" value="1"/>
</dbReference>
<keyword evidence="6 7" id="KW-0472">Membrane</keyword>
<keyword evidence="5 7" id="KW-1133">Transmembrane helix</keyword>